<keyword evidence="2" id="KW-1185">Reference proteome</keyword>
<reference evidence="1 2" key="1">
    <citation type="journal article" date="2019" name="Sci. Rep.">
        <title>Orb-weaving spider Araneus ventricosus genome elucidates the spidroin gene catalogue.</title>
        <authorList>
            <person name="Kono N."/>
            <person name="Nakamura H."/>
            <person name="Ohtoshi R."/>
            <person name="Moran D.A.P."/>
            <person name="Shinohara A."/>
            <person name="Yoshida Y."/>
            <person name="Fujiwara M."/>
            <person name="Mori M."/>
            <person name="Tomita M."/>
            <person name="Arakawa K."/>
        </authorList>
    </citation>
    <scope>NUCLEOTIDE SEQUENCE [LARGE SCALE GENOMIC DNA]</scope>
</reference>
<dbReference type="AlphaFoldDB" id="A0A4Y2WB07"/>
<evidence type="ECO:0000313" key="1">
    <source>
        <dbReference type="EMBL" id="GBO33718.1"/>
    </source>
</evidence>
<evidence type="ECO:0000313" key="2">
    <source>
        <dbReference type="Proteomes" id="UP000499080"/>
    </source>
</evidence>
<comment type="caution">
    <text evidence="1">The sequence shown here is derived from an EMBL/GenBank/DDBJ whole genome shotgun (WGS) entry which is preliminary data.</text>
</comment>
<dbReference type="Proteomes" id="UP000499080">
    <property type="component" value="Unassembled WGS sequence"/>
</dbReference>
<accession>A0A4Y2WB07</accession>
<feature type="non-terminal residue" evidence="1">
    <location>
        <position position="38"/>
    </location>
</feature>
<sequence>MGHVSSCVVTDRPVTGVVREFGEGGISQTSSDIGSNLR</sequence>
<organism evidence="1 2">
    <name type="scientific">Araneus ventricosus</name>
    <name type="common">Orbweaver spider</name>
    <name type="synonym">Epeira ventricosa</name>
    <dbReference type="NCBI Taxonomy" id="182803"/>
    <lineage>
        <taxon>Eukaryota</taxon>
        <taxon>Metazoa</taxon>
        <taxon>Ecdysozoa</taxon>
        <taxon>Arthropoda</taxon>
        <taxon>Chelicerata</taxon>
        <taxon>Arachnida</taxon>
        <taxon>Araneae</taxon>
        <taxon>Araneomorphae</taxon>
        <taxon>Entelegynae</taxon>
        <taxon>Araneoidea</taxon>
        <taxon>Araneidae</taxon>
        <taxon>Araneus</taxon>
    </lineage>
</organism>
<dbReference type="EMBL" id="BGPR01057380">
    <property type="protein sequence ID" value="GBO33718.1"/>
    <property type="molecule type" value="Genomic_DNA"/>
</dbReference>
<name>A0A4Y2WB07_ARAVE</name>
<gene>
    <name evidence="1" type="ORF">AVEN_224749_1</name>
</gene>
<protein>
    <submittedName>
        <fullName evidence="1">Uncharacterized protein</fullName>
    </submittedName>
</protein>
<proteinExistence type="predicted"/>